<protein>
    <recommendedName>
        <fullName evidence="4">histidine kinase</fullName>
        <ecNumber evidence="4">2.7.13.3</ecNumber>
    </recommendedName>
</protein>
<keyword evidence="13" id="KW-0175">Coiled coil</keyword>
<feature type="transmembrane region" description="Helical" evidence="14">
    <location>
        <begin position="201"/>
        <end position="221"/>
    </location>
</feature>
<evidence type="ECO:0000256" key="6">
    <source>
        <dbReference type="ARBA" id="ARBA00022553"/>
    </source>
</evidence>
<dbReference type="InterPro" id="IPR050736">
    <property type="entry name" value="Sensor_HK_Regulatory"/>
</dbReference>
<dbReference type="InterPro" id="IPR036097">
    <property type="entry name" value="HisK_dim/P_sf"/>
</dbReference>
<keyword evidence="14" id="KW-1133">Transmembrane helix</keyword>
<dbReference type="CDD" id="cd00082">
    <property type="entry name" value="HisKA"/>
    <property type="match status" value="1"/>
</dbReference>
<feature type="transmembrane region" description="Helical" evidence="14">
    <location>
        <begin position="138"/>
        <end position="157"/>
    </location>
</feature>
<dbReference type="InterPro" id="IPR031621">
    <property type="entry name" value="HisKA_7TM"/>
</dbReference>
<feature type="transmembrane region" description="Helical" evidence="14">
    <location>
        <begin position="233"/>
        <end position="255"/>
    </location>
</feature>
<keyword evidence="11" id="KW-0902">Two-component regulatory system</keyword>
<dbReference type="InterPro" id="IPR003594">
    <property type="entry name" value="HATPase_dom"/>
</dbReference>
<dbReference type="Gene3D" id="3.30.565.10">
    <property type="entry name" value="Histidine kinase-like ATPase, C-terminal domain"/>
    <property type="match status" value="1"/>
</dbReference>
<evidence type="ECO:0000256" key="9">
    <source>
        <dbReference type="ARBA" id="ARBA00022777"/>
    </source>
</evidence>
<dbReference type="InterPro" id="IPR003661">
    <property type="entry name" value="HisK_dim/P_dom"/>
</dbReference>
<dbReference type="InterPro" id="IPR004358">
    <property type="entry name" value="Sig_transdc_His_kin-like_C"/>
</dbReference>
<sequence length="720" mass="80650">MGLFASVVVGFTFLINLLLGFTAYNNNPKSWTNRLLAILTVILASWTIFNFFALLPGNEATRLFWVRIVMLVTSPMGAVTYLLASIFPKDKFSVSNKKLSVIYAIVLVTAVMSMSPWMFTSLKNLPNENFSLTPGPAIALFAVSHLGLTTLAFIVLIKKFRQSKGRLRFQFLLFLLGNIFTFTLITVSNFVAVVFLGTIQYTFIGPTFTLFLAGFITYAIVKHRFLDIRLFVVRSVTYALLIIVLAFIYAYGFYVIGQLLLPVHSEISEFLITTFLALVMAFSFQPLRRFIQRITNNVFYQEHYDAAQLLGKMGRIMATNILIEPLTAEIIKQLLNNLKISRGAFLLLKNGNLNSKYTDGFSGDILSEKDLQILVTHVSQDKAAADGIVVFEELAEGKIKEVLRKADISVVVPLSSKKELIGLLVLGEKSSGNVYNSEDINFLEILAPELSVAIQNSESYEEIRKFNITLQQEIEKATQNLKAVNQKLKEMDQLKDEFISITSHELRTPMTAIKSYVWMVLNRHADTLTPKTHEYLDRVYKSSDRLIRLVNDMLNVSRIESGRVILTPLKFKLLDLAEDIKREVQARLAEKKQTVTVSAGDPEIMVLADREKVQQVFENLVGNSMKYSPDGSPISIEISADKGFAKVTVSDKGKGIGKDDLSKLFKKFSRVENSQIAPPEGGTGLGLYITKQFVELSGGKIWVESEMGKGSKFIFSLPLA</sequence>
<gene>
    <name evidence="16" type="ORF">UV73_C0013G0027</name>
</gene>
<evidence type="ECO:0000256" key="11">
    <source>
        <dbReference type="ARBA" id="ARBA00023012"/>
    </source>
</evidence>
<dbReference type="SMART" id="SM00387">
    <property type="entry name" value="HATPase_c"/>
    <property type="match status" value="1"/>
</dbReference>
<evidence type="ECO:0000256" key="2">
    <source>
        <dbReference type="ARBA" id="ARBA00004236"/>
    </source>
</evidence>
<dbReference type="SUPFAM" id="SSF55874">
    <property type="entry name" value="ATPase domain of HSP90 chaperone/DNA topoisomerase II/histidine kinase"/>
    <property type="match status" value="1"/>
</dbReference>
<keyword evidence="10" id="KW-0067">ATP-binding</keyword>
<reference evidence="16 17" key="1">
    <citation type="journal article" date="2015" name="Nature">
        <title>rRNA introns, odd ribosomes, and small enigmatic genomes across a large radiation of phyla.</title>
        <authorList>
            <person name="Brown C.T."/>
            <person name="Hug L.A."/>
            <person name="Thomas B.C."/>
            <person name="Sharon I."/>
            <person name="Castelle C.J."/>
            <person name="Singh A."/>
            <person name="Wilkins M.J."/>
            <person name="Williams K.H."/>
            <person name="Banfield J.F."/>
        </authorList>
    </citation>
    <scope>NUCLEOTIDE SEQUENCE [LARGE SCALE GENOMIC DNA]</scope>
</reference>
<dbReference type="FunFam" id="1.10.287.130:FF:000001">
    <property type="entry name" value="Two-component sensor histidine kinase"/>
    <property type="match status" value="1"/>
</dbReference>
<dbReference type="Gene3D" id="3.30.450.40">
    <property type="match status" value="1"/>
</dbReference>
<feature type="transmembrane region" description="Helical" evidence="14">
    <location>
        <begin position="267"/>
        <end position="284"/>
    </location>
</feature>
<dbReference type="InterPro" id="IPR029016">
    <property type="entry name" value="GAF-like_dom_sf"/>
</dbReference>
<dbReference type="GO" id="GO:0005886">
    <property type="term" value="C:plasma membrane"/>
    <property type="evidence" value="ECO:0007669"/>
    <property type="project" value="UniProtKB-SubCell"/>
</dbReference>
<dbReference type="Pfam" id="PF16927">
    <property type="entry name" value="HisKA_7TM"/>
    <property type="match status" value="1"/>
</dbReference>
<keyword evidence="9" id="KW-0418">Kinase</keyword>
<dbReference type="PANTHER" id="PTHR43711:SF31">
    <property type="entry name" value="HISTIDINE KINASE"/>
    <property type="match status" value="1"/>
</dbReference>
<name>A0A0G1DE34_9BACT</name>
<evidence type="ECO:0000256" key="1">
    <source>
        <dbReference type="ARBA" id="ARBA00000085"/>
    </source>
</evidence>
<dbReference type="GO" id="GO:0000155">
    <property type="term" value="F:phosphorelay sensor kinase activity"/>
    <property type="evidence" value="ECO:0007669"/>
    <property type="project" value="InterPro"/>
</dbReference>
<keyword evidence="5" id="KW-1003">Cell membrane</keyword>
<feature type="domain" description="Histidine kinase" evidence="15">
    <location>
        <begin position="501"/>
        <end position="720"/>
    </location>
</feature>
<dbReference type="SUPFAM" id="SSF55781">
    <property type="entry name" value="GAF domain-like"/>
    <property type="match status" value="1"/>
</dbReference>
<dbReference type="Proteomes" id="UP000034894">
    <property type="component" value="Unassembled WGS sequence"/>
</dbReference>
<evidence type="ECO:0000313" key="17">
    <source>
        <dbReference type="Proteomes" id="UP000034894"/>
    </source>
</evidence>
<evidence type="ECO:0000259" key="15">
    <source>
        <dbReference type="PROSITE" id="PS50109"/>
    </source>
</evidence>
<dbReference type="SMART" id="SM00388">
    <property type="entry name" value="HisKA"/>
    <property type="match status" value="1"/>
</dbReference>
<dbReference type="EMBL" id="LCFP01000013">
    <property type="protein sequence ID" value="KKS95882.1"/>
    <property type="molecule type" value="Genomic_DNA"/>
</dbReference>
<dbReference type="SUPFAM" id="SSF47384">
    <property type="entry name" value="Homodimeric domain of signal transducing histidine kinase"/>
    <property type="match status" value="1"/>
</dbReference>
<dbReference type="PANTHER" id="PTHR43711">
    <property type="entry name" value="TWO-COMPONENT HISTIDINE KINASE"/>
    <property type="match status" value="1"/>
</dbReference>
<dbReference type="Pfam" id="PF02518">
    <property type="entry name" value="HATPase_c"/>
    <property type="match status" value="1"/>
</dbReference>
<organism evidence="16 17">
    <name type="scientific">Candidatus Gottesmanbacteria bacterium GW2011_GWA2_43_14</name>
    <dbReference type="NCBI Taxonomy" id="1618443"/>
    <lineage>
        <taxon>Bacteria</taxon>
        <taxon>Candidatus Gottesmaniibacteriota</taxon>
    </lineage>
</organism>
<comment type="caution">
    <text evidence="16">The sequence shown here is derived from an EMBL/GenBank/DDBJ whole genome shotgun (WGS) entry which is preliminary data.</text>
</comment>
<accession>A0A0G1DE34</accession>
<dbReference type="STRING" id="1618443.UV73_C0013G0027"/>
<feature type="transmembrane region" description="Helical" evidence="14">
    <location>
        <begin position="6"/>
        <end position="24"/>
    </location>
</feature>
<feature type="transmembrane region" description="Helical" evidence="14">
    <location>
        <begin position="63"/>
        <end position="87"/>
    </location>
</feature>
<evidence type="ECO:0000313" key="16">
    <source>
        <dbReference type="EMBL" id="KKS95882.1"/>
    </source>
</evidence>
<keyword evidence="8" id="KW-0547">Nucleotide-binding</keyword>
<evidence type="ECO:0000256" key="14">
    <source>
        <dbReference type="SAM" id="Phobius"/>
    </source>
</evidence>
<evidence type="ECO:0000256" key="10">
    <source>
        <dbReference type="ARBA" id="ARBA00022840"/>
    </source>
</evidence>
<dbReference type="Gene3D" id="1.10.287.130">
    <property type="match status" value="1"/>
</dbReference>
<keyword evidence="12 14" id="KW-0472">Membrane</keyword>
<dbReference type="PRINTS" id="PR00344">
    <property type="entry name" value="BCTRLSENSOR"/>
</dbReference>
<evidence type="ECO:0000256" key="13">
    <source>
        <dbReference type="SAM" id="Coils"/>
    </source>
</evidence>
<dbReference type="InterPro" id="IPR005467">
    <property type="entry name" value="His_kinase_dom"/>
</dbReference>
<feature type="transmembrane region" description="Helical" evidence="14">
    <location>
        <begin position="36"/>
        <end position="57"/>
    </location>
</feature>
<evidence type="ECO:0000256" key="3">
    <source>
        <dbReference type="ARBA" id="ARBA00004314"/>
    </source>
</evidence>
<evidence type="ECO:0000256" key="7">
    <source>
        <dbReference type="ARBA" id="ARBA00022679"/>
    </source>
</evidence>
<dbReference type="InterPro" id="IPR036890">
    <property type="entry name" value="HATPase_C_sf"/>
</dbReference>
<dbReference type="GO" id="GO:0045121">
    <property type="term" value="C:membrane raft"/>
    <property type="evidence" value="ECO:0007669"/>
    <property type="project" value="UniProtKB-SubCell"/>
</dbReference>
<evidence type="ECO:0000256" key="12">
    <source>
        <dbReference type="ARBA" id="ARBA00023136"/>
    </source>
</evidence>
<dbReference type="EC" id="2.7.13.3" evidence="4"/>
<dbReference type="GO" id="GO:0005524">
    <property type="term" value="F:ATP binding"/>
    <property type="evidence" value="ECO:0007669"/>
    <property type="project" value="UniProtKB-KW"/>
</dbReference>
<dbReference type="AlphaFoldDB" id="A0A0G1DE34"/>
<evidence type="ECO:0000256" key="4">
    <source>
        <dbReference type="ARBA" id="ARBA00012438"/>
    </source>
</evidence>
<feature type="transmembrane region" description="Helical" evidence="14">
    <location>
        <begin position="99"/>
        <end position="118"/>
    </location>
</feature>
<comment type="catalytic activity">
    <reaction evidence="1">
        <text>ATP + protein L-histidine = ADP + protein N-phospho-L-histidine.</text>
        <dbReference type="EC" id="2.7.13.3"/>
    </reaction>
</comment>
<dbReference type="PROSITE" id="PS50109">
    <property type="entry name" value="HIS_KIN"/>
    <property type="match status" value="1"/>
</dbReference>
<evidence type="ECO:0000256" key="8">
    <source>
        <dbReference type="ARBA" id="ARBA00022741"/>
    </source>
</evidence>
<keyword evidence="7" id="KW-0808">Transferase</keyword>
<feature type="transmembrane region" description="Helical" evidence="14">
    <location>
        <begin position="169"/>
        <end position="195"/>
    </location>
</feature>
<keyword evidence="14" id="KW-0812">Transmembrane</keyword>
<comment type="subcellular location">
    <subcellularLocation>
        <location evidence="2">Cell membrane</location>
    </subcellularLocation>
    <subcellularLocation>
        <location evidence="3">Membrane raft</location>
        <topology evidence="3">Multi-pass membrane protein</topology>
    </subcellularLocation>
</comment>
<feature type="coiled-coil region" evidence="13">
    <location>
        <begin position="460"/>
        <end position="494"/>
    </location>
</feature>
<keyword evidence="6" id="KW-0597">Phosphoprotein</keyword>
<evidence type="ECO:0000256" key="5">
    <source>
        <dbReference type="ARBA" id="ARBA00022475"/>
    </source>
</evidence>
<proteinExistence type="predicted"/>
<dbReference type="Pfam" id="PF00512">
    <property type="entry name" value="HisKA"/>
    <property type="match status" value="1"/>
</dbReference>
<dbReference type="FunFam" id="3.30.565.10:FF:000023">
    <property type="entry name" value="PAS domain-containing sensor histidine kinase"/>
    <property type="match status" value="1"/>
</dbReference>